<dbReference type="Gene3D" id="2.170.130.10">
    <property type="entry name" value="TonB-dependent receptor, plug domain"/>
    <property type="match status" value="1"/>
</dbReference>
<dbReference type="Pfam" id="PF13715">
    <property type="entry name" value="CarbopepD_reg_2"/>
    <property type="match status" value="1"/>
</dbReference>
<organism evidence="10 11">
    <name type="scientific">Mucilaginibacter mallensis</name>
    <dbReference type="NCBI Taxonomy" id="652787"/>
    <lineage>
        <taxon>Bacteria</taxon>
        <taxon>Pseudomonadati</taxon>
        <taxon>Bacteroidota</taxon>
        <taxon>Sphingobacteriia</taxon>
        <taxon>Sphingobacteriales</taxon>
        <taxon>Sphingobacteriaceae</taxon>
        <taxon>Mucilaginibacter</taxon>
    </lineage>
</organism>
<dbReference type="InterPro" id="IPR011662">
    <property type="entry name" value="Secretin/TonB_short_N"/>
</dbReference>
<gene>
    <name evidence="10" type="ORF">SAMN05216490_3194</name>
</gene>
<reference evidence="10 11" key="1">
    <citation type="submission" date="2016-10" db="EMBL/GenBank/DDBJ databases">
        <authorList>
            <person name="de Groot N.N."/>
        </authorList>
    </citation>
    <scope>NUCLEOTIDE SEQUENCE [LARGE SCALE GENOMIC DNA]</scope>
    <source>
        <strain evidence="10 11">MP1X4</strain>
    </source>
</reference>
<dbReference type="GO" id="GO:0009279">
    <property type="term" value="C:cell outer membrane"/>
    <property type="evidence" value="ECO:0007669"/>
    <property type="project" value="UniProtKB-SubCell"/>
</dbReference>
<dbReference type="NCBIfam" id="TIGR04056">
    <property type="entry name" value="OMP_RagA_SusC"/>
    <property type="match status" value="1"/>
</dbReference>
<dbReference type="Gene3D" id="2.40.170.20">
    <property type="entry name" value="TonB-dependent receptor, beta-barrel domain"/>
    <property type="match status" value="1"/>
</dbReference>
<keyword evidence="5 7" id="KW-0472">Membrane</keyword>
<keyword evidence="4 7" id="KW-0812">Transmembrane</keyword>
<dbReference type="OrthoDB" id="9768177at2"/>
<evidence type="ECO:0000256" key="6">
    <source>
        <dbReference type="ARBA" id="ARBA00023237"/>
    </source>
</evidence>
<keyword evidence="2 7" id="KW-0813">Transport</keyword>
<accession>A0A1H1ZPE1</accession>
<evidence type="ECO:0000256" key="3">
    <source>
        <dbReference type="ARBA" id="ARBA00022452"/>
    </source>
</evidence>
<evidence type="ECO:0000259" key="9">
    <source>
        <dbReference type="Pfam" id="PF07715"/>
    </source>
</evidence>
<dbReference type="InterPro" id="IPR039426">
    <property type="entry name" value="TonB-dep_rcpt-like"/>
</dbReference>
<evidence type="ECO:0000256" key="7">
    <source>
        <dbReference type="PROSITE-ProRule" id="PRU01360"/>
    </source>
</evidence>
<dbReference type="InterPro" id="IPR023996">
    <property type="entry name" value="TonB-dep_OMP_SusC/RagA"/>
</dbReference>
<dbReference type="AlphaFoldDB" id="A0A1H1ZPE1"/>
<dbReference type="NCBIfam" id="TIGR04057">
    <property type="entry name" value="SusC_RagA_signa"/>
    <property type="match status" value="1"/>
</dbReference>
<dbReference type="SUPFAM" id="SSF56935">
    <property type="entry name" value="Porins"/>
    <property type="match status" value="1"/>
</dbReference>
<evidence type="ECO:0000313" key="10">
    <source>
        <dbReference type="EMBL" id="SDT35540.1"/>
    </source>
</evidence>
<dbReference type="InterPro" id="IPR037066">
    <property type="entry name" value="Plug_dom_sf"/>
</dbReference>
<keyword evidence="6 7" id="KW-0998">Cell outer membrane</keyword>
<dbReference type="PROSITE" id="PS52016">
    <property type="entry name" value="TONB_DEPENDENT_REC_3"/>
    <property type="match status" value="1"/>
</dbReference>
<evidence type="ECO:0000259" key="8">
    <source>
        <dbReference type="Pfam" id="PF07660"/>
    </source>
</evidence>
<evidence type="ECO:0000256" key="1">
    <source>
        <dbReference type="ARBA" id="ARBA00004571"/>
    </source>
</evidence>
<dbReference type="STRING" id="652787.SAMN05216490_3194"/>
<feature type="domain" description="TonB-dependent receptor plug" evidence="9">
    <location>
        <begin position="239"/>
        <end position="384"/>
    </location>
</feature>
<keyword evidence="11" id="KW-1185">Reference proteome</keyword>
<dbReference type="EMBL" id="LT629740">
    <property type="protein sequence ID" value="SDT35540.1"/>
    <property type="molecule type" value="Genomic_DNA"/>
</dbReference>
<dbReference type="Pfam" id="PF07715">
    <property type="entry name" value="Plug"/>
    <property type="match status" value="1"/>
</dbReference>
<evidence type="ECO:0000256" key="5">
    <source>
        <dbReference type="ARBA" id="ARBA00023136"/>
    </source>
</evidence>
<proteinExistence type="inferred from homology"/>
<comment type="subcellular location">
    <subcellularLocation>
        <location evidence="1 7">Cell outer membrane</location>
        <topology evidence="1 7">Multi-pass membrane protein</topology>
    </subcellularLocation>
</comment>
<comment type="similarity">
    <text evidence="7">Belongs to the TonB-dependent receptor family.</text>
</comment>
<dbReference type="Gene3D" id="2.60.40.1120">
    <property type="entry name" value="Carboxypeptidase-like, regulatory domain"/>
    <property type="match status" value="1"/>
</dbReference>
<protein>
    <submittedName>
        <fullName evidence="10">TonB-linked outer membrane protein, SusC/RagA family</fullName>
    </submittedName>
</protein>
<dbReference type="Pfam" id="PF07660">
    <property type="entry name" value="STN"/>
    <property type="match status" value="1"/>
</dbReference>
<keyword evidence="3 7" id="KW-1134">Transmembrane beta strand</keyword>
<evidence type="ECO:0000256" key="4">
    <source>
        <dbReference type="ARBA" id="ARBA00022692"/>
    </source>
</evidence>
<dbReference type="InterPro" id="IPR023997">
    <property type="entry name" value="TonB-dep_OMP_SusC/RagA_CS"/>
</dbReference>
<name>A0A1H1ZPE1_MUCMA</name>
<dbReference type="SUPFAM" id="SSF49464">
    <property type="entry name" value="Carboxypeptidase regulatory domain-like"/>
    <property type="match status" value="1"/>
</dbReference>
<dbReference type="InterPro" id="IPR008969">
    <property type="entry name" value="CarboxyPept-like_regulatory"/>
</dbReference>
<dbReference type="Proteomes" id="UP000199679">
    <property type="component" value="Chromosome I"/>
</dbReference>
<evidence type="ECO:0000313" key="11">
    <source>
        <dbReference type="Proteomes" id="UP000199679"/>
    </source>
</evidence>
<evidence type="ECO:0000256" key="2">
    <source>
        <dbReference type="ARBA" id="ARBA00022448"/>
    </source>
</evidence>
<dbReference type="InterPro" id="IPR036942">
    <property type="entry name" value="Beta-barrel_TonB_sf"/>
</dbReference>
<dbReference type="InterPro" id="IPR012910">
    <property type="entry name" value="Plug_dom"/>
</dbReference>
<feature type="domain" description="Secretin/TonB short N-terminal" evidence="8">
    <location>
        <begin position="81"/>
        <end position="119"/>
    </location>
</feature>
<sequence>MYKFYPKIFVQPPGCASKLLLVMKLTTLLITLTILQVSAATYAQKITLSEKNASLITVFDDIKSQTGYDFMISMGVLRSANTVTINVKNIPLQEVLKQIFQNQPLTYEVADKSILVKQKDPPLLTNVKDKVATLLALPADVNGRVVDSLGQPVIGANVSLSINGMSYGIATDNKGDFHFNKVPQGRYTLLVTYIGYSKLEKIVKVDGKDLTLNLVMRNSTSALDQIQVIAYGTESRRFSVGSVSTVTAEDIEKQPVTNPLLALQGHAPGLAITSTGGIPGSQVTVQIRGQNTLLSNSLTNTTNLKPYDQPLFIIDGVPFATKNVNINQLSTLVTTSNFTGGSSNQTQGGFSPFNNINPADIESISILKDADATSIYGSEGSNGVIIITTKKGKAGPTAFDLNVNTGFNSAADAVQMMNTQQYLQFRNDAFAANGVTPSNNPNNFSAYAPDLTIFDQSKYTNWEKVIYGKTTSNTDVHGSLSGGTANNTFMMSAGYNKSTYNYPGNFADQRFTFHSNLHHISTDKRLAIDMITDFGYDQNNSASSGGGKDIVLPPNLPSLLSPSGGLIWNYKGVDLTSDQFYSGLQQPTTLQNYNFNYAFHISYKIWDGLSIGADLGYNRNSTNEHNINPLSAQNPALSNSIATATFTNSINETINIEPQIKYNKTFGKGVFSALVGSTYKKQPSYSTQLTGSGYPNINFLGSIDGATTISAFDASSIYKYSAGFARINYIYNSEFIFELTGRRDGSSYFGPGKQFGNFGSGAAGWIFTEEKIFKNAPSILSYGKLSGSYGTSGGNAGQAYQYNTLYQTIQYVPSFQGSTPTTPYNAYNPDYSWGVKKSLNIALDLGLFNNRLLLNATFYRDRESNQLVNYPLPIQTGFSSVLGNLDATVQNQGFEFSIISTNIKTKDFSWKTNFNLSFNRNKLISFPNLANSSYSEQYVIGQPTSIIYGYKYKDVNPTTGLFEFYKADGKTVTSNPTAGVASVGGDQVPIANQEVKYMGGFGNNFSYKQFSLYIFCQFSSQNAPSYLSQLYSNYPNGFEFNQPTAVLNNYWKAPGDVAQLQKLANGYSSSAFLTGLKFDQSSGVYTDDTYLRVKTVSLAYQLPDAFLKKIHVKGGSVFMNGQNLLTFTDYKVGDPELPGTYTSFPIQRILAFGLNLKF</sequence>